<evidence type="ECO:0000313" key="12">
    <source>
        <dbReference type="EMBL" id="MBP0724490.1"/>
    </source>
</evidence>
<evidence type="ECO:0000256" key="9">
    <source>
        <dbReference type="ARBA" id="ARBA00023141"/>
    </source>
</evidence>
<dbReference type="CDD" id="cd00464">
    <property type="entry name" value="SK"/>
    <property type="match status" value="1"/>
</dbReference>
<dbReference type="GO" id="GO:0009423">
    <property type="term" value="P:chorismate biosynthetic process"/>
    <property type="evidence" value="ECO:0007669"/>
    <property type="project" value="UniProtKB-UniRule"/>
</dbReference>
<dbReference type="PROSITE" id="PS01128">
    <property type="entry name" value="SHIKIMATE_KINASE"/>
    <property type="match status" value="1"/>
</dbReference>
<dbReference type="RefSeq" id="WP_209403032.1">
    <property type="nucleotide sequence ID" value="NZ_JAGIYQ010000002.1"/>
</dbReference>
<feature type="binding site" evidence="11">
    <location>
        <position position="116"/>
    </location>
    <ligand>
        <name>ATP</name>
        <dbReference type="ChEBI" id="CHEBI:30616"/>
    </ligand>
</feature>
<evidence type="ECO:0000256" key="4">
    <source>
        <dbReference type="ARBA" id="ARBA00022605"/>
    </source>
</evidence>
<comment type="caution">
    <text evidence="12">The sequence shown here is derived from an EMBL/GenBank/DDBJ whole genome shotgun (WGS) entry which is preliminary data.</text>
</comment>
<dbReference type="AlphaFoldDB" id="A0A940SI05"/>
<accession>A0A940SI05</accession>
<comment type="subunit">
    <text evidence="11">Monomer.</text>
</comment>
<dbReference type="PRINTS" id="PR01100">
    <property type="entry name" value="SHIKIMTKNASE"/>
</dbReference>
<comment type="cofactor">
    <cofactor evidence="11">
        <name>Mg(2+)</name>
        <dbReference type="ChEBI" id="CHEBI:18420"/>
    </cofactor>
    <text evidence="11">Binds 1 Mg(2+) ion per subunit.</text>
</comment>
<dbReference type="Pfam" id="PF01202">
    <property type="entry name" value="SKI"/>
    <property type="match status" value="1"/>
</dbReference>
<dbReference type="GO" id="GO:0005524">
    <property type="term" value="F:ATP binding"/>
    <property type="evidence" value="ECO:0007669"/>
    <property type="project" value="UniProtKB-UniRule"/>
</dbReference>
<feature type="binding site" evidence="11">
    <location>
        <position position="57"/>
    </location>
    <ligand>
        <name>substrate</name>
    </ligand>
</feature>
<dbReference type="GO" id="GO:0004765">
    <property type="term" value="F:shikimate kinase activity"/>
    <property type="evidence" value="ECO:0007669"/>
    <property type="project" value="UniProtKB-UniRule"/>
</dbReference>
<comment type="caution">
    <text evidence="11">Lacks conserved residue(s) required for the propagation of feature annotation.</text>
</comment>
<dbReference type="Proteomes" id="UP000682134">
    <property type="component" value="Unassembled WGS sequence"/>
</dbReference>
<protein>
    <recommendedName>
        <fullName evidence="3 11">Shikimate kinase</fullName>
        <shortName evidence="11">SK</shortName>
        <ecNumber evidence="3 11">2.7.1.71</ecNumber>
    </recommendedName>
</protein>
<name>A0A940SI05_9BACI</name>
<dbReference type="GO" id="GO:0000287">
    <property type="term" value="F:magnesium ion binding"/>
    <property type="evidence" value="ECO:0007669"/>
    <property type="project" value="UniProtKB-UniRule"/>
</dbReference>
<dbReference type="GO" id="GO:0008652">
    <property type="term" value="P:amino acid biosynthetic process"/>
    <property type="evidence" value="ECO:0007669"/>
    <property type="project" value="UniProtKB-KW"/>
</dbReference>
<sequence length="178" mass="20382">METIFLVGFMGTGKTTIGEKLAHIIKVPFYDLDLQIEKSQKKSIPTIFKEDGENMFRKYETEELKKMPIKNAVVSTGGGIVSKDENIHYLLKNGVVVYLDTPIEVIYNRVSKDSNRPNAHQKTKNELELLFERRLPFYEKAHFTIHTNGKMPDEITMEIINCLTNRKGGDSSNKKIES</sequence>
<dbReference type="InterPro" id="IPR027417">
    <property type="entry name" value="P-loop_NTPase"/>
</dbReference>
<evidence type="ECO:0000313" key="13">
    <source>
        <dbReference type="Proteomes" id="UP000682134"/>
    </source>
</evidence>
<proteinExistence type="inferred from homology"/>
<dbReference type="Gene3D" id="3.40.50.300">
    <property type="entry name" value="P-loop containing nucleotide triphosphate hydrolases"/>
    <property type="match status" value="1"/>
</dbReference>
<dbReference type="PANTHER" id="PTHR21087">
    <property type="entry name" value="SHIKIMATE KINASE"/>
    <property type="match status" value="1"/>
</dbReference>
<feature type="binding site" evidence="11">
    <location>
        <position position="134"/>
    </location>
    <ligand>
        <name>substrate</name>
    </ligand>
</feature>
<evidence type="ECO:0000256" key="3">
    <source>
        <dbReference type="ARBA" id="ARBA00012154"/>
    </source>
</evidence>
<feature type="binding site" evidence="11">
    <location>
        <position position="15"/>
    </location>
    <ligand>
        <name>Mg(2+)</name>
        <dbReference type="ChEBI" id="CHEBI:18420"/>
    </ligand>
</feature>
<comment type="pathway">
    <text evidence="1 11">Metabolic intermediate biosynthesis; chorismate biosynthesis; chorismate from D-erythrose 4-phosphate and phosphoenolpyruvate: step 5/7.</text>
</comment>
<keyword evidence="4 11" id="KW-0028">Amino-acid biosynthesis</keyword>
<keyword evidence="13" id="KW-1185">Reference proteome</keyword>
<keyword evidence="5 11" id="KW-0808">Transferase</keyword>
<comment type="similarity">
    <text evidence="2 11">Belongs to the shikimate kinase family.</text>
</comment>
<evidence type="ECO:0000256" key="1">
    <source>
        <dbReference type="ARBA" id="ARBA00004842"/>
    </source>
</evidence>
<keyword evidence="8 11" id="KW-0067">ATP-binding</keyword>
<comment type="subcellular location">
    <subcellularLocation>
        <location evidence="11">Cytoplasm</location>
    </subcellularLocation>
</comment>
<reference evidence="12" key="1">
    <citation type="submission" date="2021-04" db="EMBL/GenBank/DDBJ databases">
        <title>Genome seq and assembly of Bacillus sp.</title>
        <authorList>
            <person name="Chhetri G."/>
        </authorList>
    </citation>
    <scope>NUCLEOTIDE SEQUENCE</scope>
    <source>
        <strain evidence="12">RG28</strain>
    </source>
</reference>
<dbReference type="EMBL" id="JAGIYQ010000002">
    <property type="protein sequence ID" value="MBP0724490.1"/>
    <property type="molecule type" value="Genomic_DNA"/>
</dbReference>
<keyword evidence="9 11" id="KW-0057">Aromatic amino acid biosynthesis</keyword>
<feature type="binding site" evidence="11">
    <location>
        <position position="78"/>
    </location>
    <ligand>
        <name>substrate</name>
    </ligand>
</feature>
<keyword evidence="11" id="KW-0479">Metal-binding</keyword>
<evidence type="ECO:0000256" key="10">
    <source>
        <dbReference type="ARBA" id="ARBA00048567"/>
    </source>
</evidence>
<dbReference type="EC" id="2.7.1.71" evidence="3 11"/>
<dbReference type="InterPro" id="IPR031322">
    <property type="entry name" value="Shikimate/glucono_kinase"/>
</dbReference>
<keyword evidence="11" id="KW-0460">Magnesium</keyword>
<gene>
    <name evidence="11" type="primary">aroK</name>
    <name evidence="12" type="ORF">J5Y03_04715</name>
</gene>
<keyword evidence="11" id="KW-0963">Cytoplasm</keyword>
<dbReference type="GO" id="GO:0005829">
    <property type="term" value="C:cytosol"/>
    <property type="evidence" value="ECO:0007669"/>
    <property type="project" value="TreeGrafter"/>
</dbReference>
<feature type="binding site" evidence="11">
    <location>
        <begin position="11"/>
        <end position="16"/>
    </location>
    <ligand>
        <name>ATP</name>
        <dbReference type="ChEBI" id="CHEBI:30616"/>
    </ligand>
</feature>
<evidence type="ECO:0000256" key="8">
    <source>
        <dbReference type="ARBA" id="ARBA00022840"/>
    </source>
</evidence>
<comment type="catalytic activity">
    <reaction evidence="10 11">
        <text>shikimate + ATP = 3-phosphoshikimate + ADP + H(+)</text>
        <dbReference type="Rhea" id="RHEA:13121"/>
        <dbReference type="ChEBI" id="CHEBI:15378"/>
        <dbReference type="ChEBI" id="CHEBI:30616"/>
        <dbReference type="ChEBI" id="CHEBI:36208"/>
        <dbReference type="ChEBI" id="CHEBI:145989"/>
        <dbReference type="ChEBI" id="CHEBI:456216"/>
        <dbReference type="EC" id="2.7.1.71"/>
    </reaction>
</comment>
<organism evidence="12 13">
    <name type="scientific">Gottfriedia endophytica</name>
    <dbReference type="NCBI Taxonomy" id="2820819"/>
    <lineage>
        <taxon>Bacteria</taxon>
        <taxon>Bacillati</taxon>
        <taxon>Bacillota</taxon>
        <taxon>Bacilli</taxon>
        <taxon>Bacillales</taxon>
        <taxon>Bacillaceae</taxon>
        <taxon>Gottfriedia</taxon>
    </lineage>
</organism>
<dbReference type="GO" id="GO:0009073">
    <property type="term" value="P:aromatic amino acid family biosynthetic process"/>
    <property type="evidence" value="ECO:0007669"/>
    <property type="project" value="UniProtKB-KW"/>
</dbReference>
<dbReference type="InterPro" id="IPR023000">
    <property type="entry name" value="Shikimate_kinase_CS"/>
</dbReference>
<evidence type="ECO:0000256" key="7">
    <source>
        <dbReference type="ARBA" id="ARBA00022777"/>
    </source>
</evidence>
<keyword evidence="6 11" id="KW-0547">Nucleotide-binding</keyword>
<evidence type="ECO:0000256" key="6">
    <source>
        <dbReference type="ARBA" id="ARBA00022741"/>
    </source>
</evidence>
<evidence type="ECO:0000256" key="2">
    <source>
        <dbReference type="ARBA" id="ARBA00006997"/>
    </source>
</evidence>
<dbReference type="SUPFAM" id="SSF52540">
    <property type="entry name" value="P-loop containing nucleoside triphosphate hydrolases"/>
    <property type="match status" value="1"/>
</dbReference>
<dbReference type="HAMAP" id="MF_00109">
    <property type="entry name" value="Shikimate_kinase"/>
    <property type="match status" value="1"/>
</dbReference>
<comment type="function">
    <text evidence="11">Catalyzes the specific phosphorylation of the 3-hydroxyl group of shikimic acid using ATP as a cosubstrate.</text>
</comment>
<feature type="binding site" evidence="11">
    <location>
        <position position="33"/>
    </location>
    <ligand>
        <name>substrate</name>
    </ligand>
</feature>
<evidence type="ECO:0000256" key="11">
    <source>
        <dbReference type="HAMAP-Rule" id="MF_00109"/>
    </source>
</evidence>
<dbReference type="PANTHER" id="PTHR21087:SF16">
    <property type="entry name" value="SHIKIMATE KINASE 1, CHLOROPLASTIC"/>
    <property type="match status" value="1"/>
</dbReference>
<keyword evidence="7 11" id="KW-0418">Kinase</keyword>
<evidence type="ECO:0000256" key="5">
    <source>
        <dbReference type="ARBA" id="ARBA00022679"/>
    </source>
</evidence>
<dbReference type="InterPro" id="IPR000623">
    <property type="entry name" value="Shikimate_kinase/TSH1"/>
</dbReference>